<evidence type="ECO:0000313" key="2">
    <source>
        <dbReference type="Proteomes" id="UP001139031"/>
    </source>
</evidence>
<reference evidence="1" key="1">
    <citation type="submission" date="2021-08" db="EMBL/GenBank/DDBJ databases">
        <authorList>
            <person name="Stevens D.C."/>
        </authorList>
    </citation>
    <scope>NUCLEOTIDE SEQUENCE</scope>
    <source>
        <strain evidence="1">DSM 53165</strain>
    </source>
</reference>
<sequence>MTILAENPETGELTDPRELPRTIRALLQGHPQVRSVHELGKLRLPGGEVSIADTHHLHKQPLVRSVPRRQHPVTLLCGDDPTEVGAVVIRFGEGEVATVERAINTFPYDEDDRLRLKGTLCAVFDYRTVRNLHEPERERISALLVLGDEHPGALIAIPGLSRAWNVLVFRPALDGDTFYSMWWALDGEGSPLALVIDCALFA</sequence>
<dbReference type="EMBL" id="JAIRAU010000001">
    <property type="protein sequence ID" value="MBZ5707748.1"/>
    <property type="molecule type" value="Genomic_DNA"/>
</dbReference>
<organism evidence="1 2">
    <name type="scientific">Nannocystis pusilla</name>
    <dbReference type="NCBI Taxonomy" id="889268"/>
    <lineage>
        <taxon>Bacteria</taxon>
        <taxon>Pseudomonadati</taxon>
        <taxon>Myxococcota</taxon>
        <taxon>Polyangia</taxon>
        <taxon>Nannocystales</taxon>
        <taxon>Nannocystaceae</taxon>
        <taxon>Nannocystis</taxon>
    </lineage>
</organism>
<dbReference type="RefSeq" id="WP_224189511.1">
    <property type="nucleotide sequence ID" value="NZ_JAIRAU010000001.1"/>
</dbReference>
<proteinExistence type="predicted"/>
<dbReference type="Proteomes" id="UP001139031">
    <property type="component" value="Unassembled WGS sequence"/>
</dbReference>
<comment type="caution">
    <text evidence="1">The sequence shown here is derived from an EMBL/GenBank/DDBJ whole genome shotgun (WGS) entry which is preliminary data.</text>
</comment>
<accession>A0ABS7THQ8</accession>
<name>A0ABS7THQ8_9BACT</name>
<keyword evidence="2" id="KW-1185">Reference proteome</keyword>
<evidence type="ECO:0000313" key="1">
    <source>
        <dbReference type="EMBL" id="MBZ5707748.1"/>
    </source>
</evidence>
<gene>
    <name evidence="1" type="ORF">K7C98_00655</name>
</gene>
<protein>
    <submittedName>
        <fullName evidence="1">Uncharacterized protein</fullName>
    </submittedName>
</protein>